<dbReference type="Proteomes" id="UP000596004">
    <property type="component" value="Chromosome"/>
</dbReference>
<keyword evidence="1" id="KW-1133">Transmembrane helix</keyword>
<protein>
    <recommendedName>
        <fullName evidence="3">DUF4350 domain-containing protein</fullName>
    </recommendedName>
</protein>
<evidence type="ECO:0000256" key="1">
    <source>
        <dbReference type="SAM" id="Phobius"/>
    </source>
</evidence>
<dbReference type="SUPFAM" id="SSF52317">
    <property type="entry name" value="Class I glutamine amidotransferase-like"/>
    <property type="match status" value="1"/>
</dbReference>
<evidence type="ECO:0008006" key="3">
    <source>
        <dbReference type="Google" id="ProtNLM"/>
    </source>
</evidence>
<dbReference type="AlphaFoldDB" id="A0A7T9DJG4"/>
<keyword evidence="1" id="KW-0472">Membrane</keyword>
<evidence type="ECO:0000313" key="2">
    <source>
        <dbReference type="EMBL" id="QQR92400.1"/>
    </source>
</evidence>
<organism evidence="2">
    <name type="scientific">Candidatus Iainarchaeum sp</name>
    <dbReference type="NCBI Taxonomy" id="3101447"/>
    <lineage>
        <taxon>Archaea</taxon>
        <taxon>Candidatus Iainarchaeota</taxon>
        <taxon>Candidatus Iainarchaeia</taxon>
        <taxon>Candidatus Iainarchaeales</taxon>
        <taxon>Candidatus Iainarchaeaceae</taxon>
        <taxon>Candidatus Iainarchaeum</taxon>
    </lineage>
</organism>
<name>A0A7T9DJG4_9ARCH</name>
<sequence length="287" mass="30834">MAEAYPDEGGDLPPLESPGGFSRMHINFEGLIPIILIVVIGFLLLARIGVLDSSTPVIGAFVSAVSPNQSANVLIIGAPSPELINVLNANKDLVGKPVIRAAEAFTRDPINQLSTYNIIILDQSGQINKEIPRQLGDALQSFVKTGGKLIIVKDSGIERPGALDILGWKANFGDIVPVNCDIVLDGQPTCKRPLAVVGVLWRQDFKHPIMQGIERVPAQAEAGYLVLETFDVGVTGNEITYIEDARTGQSYPGIVEHAQIGGGKVIYFNYNPGITPGILENTIKYLK</sequence>
<keyword evidence="1" id="KW-0812">Transmembrane</keyword>
<reference evidence="2" key="1">
    <citation type="submission" date="2020-11" db="EMBL/GenBank/DDBJ databases">
        <title>Connecting structure to function with the recovery of over 1000 high-quality activated sludge metagenome-assembled genomes encoding full-length rRNA genes using long-read sequencing.</title>
        <authorList>
            <person name="Singleton C.M."/>
            <person name="Petriglieri F."/>
            <person name="Kristensen J.M."/>
            <person name="Kirkegaard R.H."/>
            <person name="Michaelsen T.Y."/>
            <person name="Andersen M.H."/>
            <person name="Karst S.M."/>
            <person name="Dueholm M.S."/>
            <person name="Nielsen P.H."/>
            <person name="Albertsen M."/>
        </authorList>
    </citation>
    <scope>NUCLEOTIDE SEQUENCE</scope>
    <source>
        <strain evidence="2">Fred_18-Q3-R57-64_BAT3C.431</strain>
    </source>
</reference>
<proteinExistence type="predicted"/>
<feature type="transmembrane region" description="Helical" evidence="1">
    <location>
        <begin position="31"/>
        <end position="50"/>
    </location>
</feature>
<dbReference type="InterPro" id="IPR029062">
    <property type="entry name" value="Class_I_gatase-like"/>
</dbReference>
<dbReference type="EMBL" id="CP064981">
    <property type="protein sequence ID" value="QQR92400.1"/>
    <property type="molecule type" value="Genomic_DNA"/>
</dbReference>
<gene>
    <name evidence="2" type="ORF">IPJ89_04565</name>
</gene>
<dbReference type="Gene3D" id="3.40.50.880">
    <property type="match status" value="1"/>
</dbReference>
<accession>A0A7T9DJG4</accession>